<keyword evidence="2" id="KW-0732">Signal</keyword>
<keyword evidence="5" id="KW-1185">Reference proteome</keyword>
<sequence length="108" mass="12461">MKFIALFLLAIIALSACIATVSAENPEEQLRRETCQACRNIYELTKKFYRKQFPDSFSQKIATDGCNLEPEPLRTNCLDIANHIADLRHQIERSQKAEEACFNLHYCH</sequence>
<dbReference type="EMBL" id="AJWJ01000135">
    <property type="protein sequence ID" value="KAF2074675.1"/>
    <property type="molecule type" value="Genomic_DNA"/>
</dbReference>
<dbReference type="Proteomes" id="UP000695562">
    <property type="component" value="Unassembled WGS sequence"/>
</dbReference>
<comment type="caution">
    <text evidence="4">The sequence shown here is derived from an EMBL/GenBank/DDBJ whole genome shotgun (WGS) entry which is preliminary data.</text>
</comment>
<evidence type="ECO:0000313" key="5">
    <source>
        <dbReference type="Proteomes" id="UP000695562"/>
    </source>
</evidence>
<keyword evidence="1" id="KW-1015">Disulfide bond</keyword>
<feature type="chain" id="PRO_5035220488" description="Saposin B-type domain-containing protein" evidence="2">
    <location>
        <begin position="24"/>
        <end position="108"/>
    </location>
</feature>
<name>A0A8J4PWU4_9MYCE</name>
<dbReference type="PROSITE" id="PS50015">
    <property type="entry name" value="SAP_B"/>
    <property type="match status" value="1"/>
</dbReference>
<protein>
    <recommendedName>
        <fullName evidence="3">Saposin B-type domain-containing protein</fullName>
    </recommendedName>
</protein>
<dbReference type="AlphaFoldDB" id="A0A8J4PWU4"/>
<reference evidence="4" key="1">
    <citation type="submission" date="2020-01" db="EMBL/GenBank/DDBJ databases">
        <title>Development of genomics and gene disruption for Polysphondylium violaceum indicates a role for the polyketide synthase stlB in stalk morphogenesis.</title>
        <authorList>
            <person name="Narita B."/>
            <person name="Kawabe Y."/>
            <person name="Kin K."/>
            <person name="Saito T."/>
            <person name="Gibbs R."/>
            <person name="Kuspa A."/>
            <person name="Muzny D."/>
            <person name="Queller D."/>
            <person name="Richards S."/>
            <person name="Strassman J."/>
            <person name="Sucgang R."/>
            <person name="Worley K."/>
            <person name="Schaap P."/>
        </authorList>
    </citation>
    <scope>NUCLEOTIDE SEQUENCE</scope>
    <source>
        <strain evidence="4">QSvi11</strain>
    </source>
</reference>
<dbReference type="SUPFAM" id="SSF47862">
    <property type="entry name" value="Saposin"/>
    <property type="match status" value="1"/>
</dbReference>
<feature type="signal peptide" evidence="2">
    <location>
        <begin position="1"/>
        <end position="23"/>
    </location>
</feature>
<proteinExistence type="predicted"/>
<evidence type="ECO:0000256" key="2">
    <source>
        <dbReference type="SAM" id="SignalP"/>
    </source>
</evidence>
<dbReference type="PROSITE" id="PS51257">
    <property type="entry name" value="PROKAR_LIPOPROTEIN"/>
    <property type="match status" value="1"/>
</dbReference>
<evidence type="ECO:0000313" key="4">
    <source>
        <dbReference type="EMBL" id="KAF2074675.1"/>
    </source>
</evidence>
<dbReference type="Gene3D" id="1.10.225.10">
    <property type="entry name" value="Saposin-like"/>
    <property type="match status" value="1"/>
</dbReference>
<gene>
    <name evidence="4" type="ORF">CYY_004025</name>
</gene>
<dbReference type="InterPro" id="IPR008139">
    <property type="entry name" value="SaposinB_dom"/>
</dbReference>
<feature type="domain" description="Saposin B-type" evidence="3">
    <location>
        <begin position="31"/>
        <end position="108"/>
    </location>
</feature>
<dbReference type="InterPro" id="IPR011001">
    <property type="entry name" value="Saposin-like"/>
</dbReference>
<organism evidence="4 5">
    <name type="scientific">Polysphondylium violaceum</name>
    <dbReference type="NCBI Taxonomy" id="133409"/>
    <lineage>
        <taxon>Eukaryota</taxon>
        <taxon>Amoebozoa</taxon>
        <taxon>Evosea</taxon>
        <taxon>Eumycetozoa</taxon>
        <taxon>Dictyostelia</taxon>
        <taxon>Dictyosteliales</taxon>
        <taxon>Dictyosteliaceae</taxon>
        <taxon>Polysphondylium</taxon>
    </lineage>
</organism>
<evidence type="ECO:0000256" key="1">
    <source>
        <dbReference type="ARBA" id="ARBA00023157"/>
    </source>
</evidence>
<accession>A0A8J4PWU4</accession>
<evidence type="ECO:0000259" key="3">
    <source>
        <dbReference type="PROSITE" id="PS50015"/>
    </source>
</evidence>